<accession>E0VR88</accession>
<feature type="region of interest" description="Disordered" evidence="1">
    <location>
        <begin position="33"/>
        <end position="58"/>
    </location>
</feature>
<protein>
    <submittedName>
        <fullName evidence="2 3">Uncharacterized protein</fullName>
    </submittedName>
</protein>
<evidence type="ECO:0000256" key="1">
    <source>
        <dbReference type="SAM" id="MobiDB-lite"/>
    </source>
</evidence>
<dbReference type="KEGG" id="phu:Phum_PHUM394620"/>
<dbReference type="InParanoid" id="E0VR88"/>
<sequence length="110" mass="12541">MIPYDDIAGKDALIADAIGINEDDAFAFGPHESFHKDIGPSDKVKGKDGTSDLEIDPEGGERKTWLGGKFSPWCQAQSRQNTRHKFIFDPEKYERHKKVLRFSWILSKVY</sequence>
<reference evidence="2" key="1">
    <citation type="submission" date="2007-04" db="EMBL/GenBank/DDBJ databases">
        <title>Annotation of Pediculus humanus corporis strain USDA.</title>
        <authorList>
            <person name="Kirkness E."/>
            <person name="Hannick L."/>
            <person name="Hass B."/>
            <person name="Bruggner R."/>
            <person name="Lawson D."/>
            <person name="Bidwell S."/>
            <person name="Joardar V."/>
            <person name="Caler E."/>
            <person name="Walenz B."/>
            <person name="Inman J."/>
            <person name="Schobel S."/>
            <person name="Galinsky K."/>
            <person name="Amedeo P."/>
            <person name="Strausberg R."/>
        </authorList>
    </citation>
    <scope>NUCLEOTIDE SEQUENCE</scope>
    <source>
        <strain evidence="2">USDA</strain>
    </source>
</reference>
<feature type="compositionally biased region" description="Basic and acidic residues" evidence="1">
    <location>
        <begin position="33"/>
        <end position="50"/>
    </location>
</feature>
<reference evidence="2" key="2">
    <citation type="submission" date="2007-04" db="EMBL/GenBank/DDBJ databases">
        <title>The genome of the human body louse.</title>
        <authorList>
            <consortium name="The Human Body Louse Genome Consortium"/>
            <person name="Kirkness E."/>
            <person name="Walenz B."/>
            <person name="Hass B."/>
            <person name="Bruggner R."/>
            <person name="Strausberg R."/>
        </authorList>
    </citation>
    <scope>NUCLEOTIDE SEQUENCE</scope>
    <source>
        <strain evidence="2">USDA</strain>
    </source>
</reference>
<dbReference type="RefSeq" id="XP_002428632.1">
    <property type="nucleotide sequence ID" value="XM_002428587.1"/>
</dbReference>
<dbReference type="EnsemblMetazoa" id="PHUM394620-RA">
    <property type="protein sequence ID" value="PHUM394620-PA"/>
    <property type="gene ID" value="PHUM394620"/>
</dbReference>
<gene>
    <name evidence="3" type="primary">8237694</name>
    <name evidence="2" type="ORF">Phum_PHUM394620</name>
</gene>
<reference evidence="3" key="3">
    <citation type="submission" date="2021-02" db="UniProtKB">
        <authorList>
            <consortium name="EnsemblMetazoa"/>
        </authorList>
    </citation>
    <scope>IDENTIFICATION</scope>
    <source>
        <strain evidence="3">USDA</strain>
    </source>
</reference>
<dbReference type="GeneID" id="8237694"/>
<evidence type="ECO:0000313" key="2">
    <source>
        <dbReference type="EMBL" id="EEB15894.1"/>
    </source>
</evidence>
<organism>
    <name type="scientific">Pediculus humanus subsp. corporis</name>
    <name type="common">Body louse</name>
    <dbReference type="NCBI Taxonomy" id="121224"/>
    <lineage>
        <taxon>Eukaryota</taxon>
        <taxon>Metazoa</taxon>
        <taxon>Ecdysozoa</taxon>
        <taxon>Arthropoda</taxon>
        <taxon>Hexapoda</taxon>
        <taxon>Insecta</taxon>
        <taxon>Pterygota</taxon>
        <taxon>Neoptera</taxon>
        <taxon>Paraneoptera</taxon>
        <taxon>Psocodea</taxon>
        <taxon>Troctomorpha</taxon>
        <taxon>Phthiraptera</taxon>
        <taxon>Anoplura</taxon>
        <taxon>Pediculidae</taxon>
        <taxon>Pediculus</taxon>
    </lineage>
</organism>
<evidence type="ECO:0000313" key="3">
    <source>
        <dbReference type="EnsemblMetazoa" id="PHUM394620-PA"/>
    </source>
</evidence>
<dbReference type="AlphaFoldDB" id="E0VR88"/>
<evidence type="ECO:0000313" key="4">
    <source>
        <dbReference type="Proteomes" id="UP000009046"/>
    </source>
</evidence>
<keyword evidence="4" id="KW-1185">Reference proteome</keyword>
<dbReference type="EMBL" id="DS235459">
    <property type="protein sequence ID" value="EEB15894.1"/>
    <property type="molecule type" value="Genomic_DNA"/>
</dbReference>
<name>E0VR88_PEDHC</name>
<dbReference type="EMBL" id="AAZO01004620">
    <property type="status" value="NOT_ANNOTATED_CDS"/>
    <property type="molecule type" value="Genomic_DNA"/>
</dbReference>
<dbReference type="HOGENOM" id="CLU_2173971_0_0_1"/>
<dbReference type="Proteomes" id="UP000009046">
    <property type="component" value="Unassembled WGS sequence"/>
</dbReference>
<dbReference type="CTD" id="8237694"/>
<proteinExistence type="predicted"/>
<dbReference type="VEuPathDB" id="VectorBase:PHUM394620"/>